<keyword evidence="6" id="KW-0274">FAD</keyword>
<evidence type="ECO:0000256" key="9">
    <source>
        <dbReference type="SAM" id="MobiDB-lite"/>
    </source>
</evidence>
<feature type="region of interest" description="Disordered" evidence="9">
    <location>
        <begin position="1468"/>
        <end position="1580"/>
    </location>
</feature>
<keyword evidence="5" id="KW-0479">Metal-binding</keyword>
<dbReference type="GO" id="GO:0005829">
    <property type="term" value="C:cytosol"/>
    <property type="evidence" value="ECO:0007669"/>
    <property type="project" value="TreeGrafter"/>
</dbReference>
<reference evidence="12 13" key="1">
    <citation type="journal article" date="2011" name="PLoS Pathog.">
        <title>Endophytic Life Strategies Decoded by Genome and Transcriptome Analyses of the Mutualistic Root Symbiont Piriformospora indica.</title>
        <authorList>
            <person name="Zuccaro A."/>
            <person name="Lahrmann U."/>
            <person name="Guldener U."/>
            <person name="Langen G."/>
            <person name="Pfiffi S."/>
            <person name="Biedenkopf D."/>
            <person name="Wong P."/>
            <person name="Samans B."/>
            <person name="Grimm C."/>
            <person name="Basiewicz M."/>
            <person name="Murat C."/>
            <person name="Martin F."/>
            <person name="Kogel K.H."/>
        </authorList>
    </citation>
    <scope>NUCLEOTIDE SEQUENCE [LARGE SCALE GENOMIC DNA]</scope>
    <source>
        <strain evidence="12 13">DSM 11827</strain>
    </source>
</reference>
<dbReference type="OMA" id="WIGVHGK"/>
<comment type="cofactor">
    <cofactor evidence="1">
        <name>FAD</name>
        <dbReference type="ChEBI" id="CHEBI:57692"/>
    </cofactor>
</comment>
<organism evidence="12 13">
    <name type="scientific">Serendipita indica (strain DSM 11827)</name>
    <name type="common">Root endophyte fungus</name>
    <name type="synonym">Piriformospora indica</name>
    <dbReference type="NCBI Taxonomy" id="1109443"/>
    <lineage>
        <taxon>Eukaryota</taxon>
        <taxon>Fungi</taxon>
        <taxon>Dikarya</taxon>
        <taxon>Basidiomycota</taxon>
        <taxon>Agaricomycotina</taxon>
        <taxon>Agaricomycetes</taxon>
        <taxon>Sebacinales</taxon>
        <taxon>Serendipitaceae</taxon>
        <taxon>Serendipita</taxon>
    </lineage>
</organism>
<dbReference type="Pfam" id="PF00175">
    <property type="entry name" value="NAD_binding_1"/>
    <property type="match status" value="1"/>
</dbReference>
<dbReference type="PROSITE" id="PS50255">
    <property type="entry name" value="CYTOCHROME_B5_2"/>
    <property type="match status" value="1"/>
</dbReference>
<dbReference type="InterPro" id="IPR023173">
    <property type="entry name" value="NADPH_Cyt_P450_Rdtase_alpha"/>
</dbReference>
<dbReference type="GO" id="GO:0010181">
    <property type="term" value="F:FMN binding"/>
    <property type="evidence" value="ECO:0007669"/>
    <property type="project" value="TreeGrafter"/>
</dbReference>
<evidence type="ECO:0000256" key="6">
    <source>
        <dbReference type="ARBA" id="ARBA00022827"/>
    </source>
</evidence>
<feature type="compositionally biased region" description="Basic and acidic residues" evidence="9">
    <location>
        <begin position="1570"/>
        <end position="1580"/>
    </location>
</feature>
<feature type="compositionally biased region" description="Polar residues" evidence="9">
    <location>
        <begin position="1357"/>
        <end position="1366"/>
    </location>
</feature>
<dbReference type="PROSITE" id="PS00191">
    <property type="entry name" value="CYTOCHROME_B5_1"/>
    <property type="match status" value="1"/>
</dbReference>
<evidence type="ECO:0000259" key="11">
    <source>
        <dbReference type="PROSITE" id="PS51384"/>
    </source>
</evidence>
<dbReference type="Gene3D" id="2.40.30.10">
    <property type="entry name" value="Translation factors"/>
    <property type="match status" value="1"/>
</dbReference>
<evidence type="ECO:0000313" key="13">
    <source>
        <dbReference type="Proteomes" id="UP000007148"/>
    </source>
</evidence>
<evidence type="ECO:0000313" key="12">
    <source>
        <dbReference type="EMBL" id="CCA74881.1"/>
    </source>
</evidence>
<keyword evidence="4" id="KW-0285">Flavoprotein</keyword>
<evidence type="ECO:0000256" key="5">
    <source>
        <dbReference type="ARBA" id="ARBA00022723"/>
    </source>
</evidence>
<dbReference type="GO" id="GO:0003958">
    <property type="term" value="F:NADPH-hemoprotein reductase activity"/>
    <property type="evidence" value="ECO:0007669"/>
    <property type="project" value="UniProtKB-EC"/>
</dbReference>
<dbReference type="Gene3D" id="3.40.50.80">
    <property type="entry name" value="Nucleotide-binding domain of ferredoxin-NADP reductase (FNR) module"/>
    <property type="match status" value="1"/>
</dbReference>
<feature type="domain" description="FAD-binding FR-type" evidence="11">
    <location>
        <begin position="536"/>
        <end position="806"/>
    </location>
</feature>
<dbReference type="PRINTS" id="PR00371">
    <property type="entry name" value="FPNCR"/>
</dbReference>
<dbReference type="PANTHER" id="PTHR19384:SF17">
    <property type="entry name" value="NADPH--CYTOCHROME P450 REDUCTASE"/>
    <property type="match status" value="1"/>
</dbReference>
<evidence type="ECO:0000256" key="8">
    <source>
        <dbReference type="ARBA" id="ARBA00023797"/>
    </source>
</evidence>
<sequence>MSCPATGQTFAGYGPRGCAFLGSLEASGSQTLYGSSPGTRGAEVALEKERKTICQVLLPTAPPKEITKNMANADSLNPSEADILAVALGAPARRVLERADALGPVTGWRDGWLSTKHGFCPPDPNAAPAALALSPGRVWSDICSRMPGLIARGRIREAILELPLIDGSEATIPDAALWAAVVCLGILASIWRYEERNDGHEGIVKGVRKEQLTNSHGEPDEEPETIGIPRNIVIPFRQVCTRLGRPLPYLSQSDVSLHNYKIRDPTSIYPYLPRAENMDLRWPIFKDRGEAMFLLCMAEVHGLFIPGPDLIARCQERVMEKDNDGLLVELIKLKEIIDQLSYVFHKISVNPHSGENFAPPASWGQGYAKFSAPLSKRVPALSGLFLPVFQCMDAFLMRTNFKSFLGIESIHLRAWMPLNIRAFLAAIENHYPVVPYIQKSGDPRLIGVLDAIVESYAGEKGFMGTHRYKVYGFLEIVAKTGRVETNGGAGSSDTVGRPWQTVHKTLADSMKERLEPYRGAESLDVQPQEMRGTYDECRFLAKIVKRTSIDDDPHRSTGQVTFDLENVGLTFIPGDRLAVMPLNSWSDVEKVVGALGLIDFLDVTVPLDAPTASKWKRYARHEADVKKLDSRFEPSLTVRDILRKGKLAPLTKETVVMIHSMVQVSSATLQVLGSETWPVVGSLGDLLMAALGDVPANVWDQAFPLDNLSWLPALIPPEVPRTYSISCFPFDLLPKSVDLTVTRAEHPVSPFLLFDGQPNSRPGVCSGFLNPDPTVDGSPRHPLTAGKESTETVLIGISRPLNFQLPVSPAAPVAMFAAGSGIAPFRGFWQARLNSGVIGRNILFLGVQSRKKFLYKHELRDHVQSGKLELHVAFSRDTAGLVYDPVSRDLVEKTMEPRYIDATIIDQGPTVCDLIISTKLGGLGGYLYICGSVSLYETVMRGFRKALYQFRAVTTEGADELLAQAFAERRCMLDVFMTPRVMSEKEPFIPLSELSRHTGHRQGSRMWIGVHGSVYDVTEFLPIHPGGTLIVAGSAGIDASVTFDEVAHTTNPEVMSLLGKYFIGYLTPKPAFRTRELNDLYDGWVDYLRTTVESLTTLSFEVDTLKKDSKLWFSDGLLSTHAIRKLYQLQSRFLTLTGFPVLFGTKLQELTLTLSFYVADHDQESLLPDIVGTITQAGSSPAAVAARKEVAELGEFVSNSATSAPAFQHGIIAYTRNICELDVRFIEQIREELCQGYDVFLRVAEVVQAYPSKEKQALYKLSVTLIGFLARIAERVESFYTEMAALSLYQPASEVNPARARWKFIQRRIKDGSFFILSREMSPFNLDNPTAHATAYESKRSKRQTVSFDHILSQAVSSMSKATPGTRNARRNESKSRPEPHPNQSYAQGISAGGTPPVPSRPLRLADTHTARAVASSNSTSFEDESIVKAANRMSRFMTGKIKDLRRLSKKFDNLSLEHAMARYGSPLQNEEDYSSESGSSASSLLETPRPIRDHQRSGTRHTAVEQLVGSQGSGDGVASRFRVQGSSGGSESGRTERSARTLMSRSDLQAATFTRKLSVLQSTAGSSGRSRDSPKPSHW</sequence>
<dbReference type="PROSITE" id="PS51384">
    <property type="entry name" value="FAD_FR"/>
    <property type="match status" value="1"/>
</dbReference>
<gene>
    <name evidence="12" type="ORF">PIIN_08851</name>
</gene>
<dbReference type="InterPro" id="IPR017938">
    <property type="entry name" value="Riboflavin_synthase-like_b-brl"/>
</dbReference>
<evidence type="ECO:0000259" key="10">
    <source>
        <dbReference type="PROSITE" id="PS50255"/>
    </source>
</evidence>
<dbReference type="Gene3D" id="3.10.120.10">
    <property type="entry name" value="Cytochrome b5-like heme/steroid binding domain"/>
    <property type="match status" value="1"/>
</dbReference>
<feature type="compositionally biased region" description="Basic and acidic residues" evidence="9">
    <location>
        <begin position="1370"/>
        <end position="1380"/>
    </location>
</feature>
<evidence type="ECO:0000256" key="7">
    <source>
        <dbReference type="ARBA" id="ARBA00023004"/>
    </source>
</evidence>
<dbReference type="HOGENOM" id="CLU_001693_0_0_1"/>
<feature type="compositionally biased region" description="Polar residues" evidence="9">
    <location>
        <begin position="1542"/>
        <end position="1553"/>
    </location>
</feature>
<dbReference type="InterPro" id="IPR037217">
    <property type="entry name" value="Trp/Indoleamine_2_3_dOase-like"/>
</dbReference>
<dbReference type="InterPro" id="IPR001199">
    <property type="entry name" value="Cyt_B5-like_heme/steroid-bd"/>
</dbReference>
<dbReference type="Pfam" id="PF00173">
    <property type="entry name" value="Cyt-b5"/>
    <property type="match status" value="1"/>
</dbReference>
<dbReference type="InterPro" id="IPR000898">
    <property type="entry name" value="Indolamine_dOase"/>
</dbReference>
<dbReference type="Proteomes" id="UP000007148">
    <property type="component" value="Unassembled WGS sequence"/>
</dbReference>
<dbReference type="SMART" id="SM01117">
    <property type="entry name" value="Cyt-b5"/>
    <property type="match status" value="1"/>
</dbReference>
<dbReference type="GO" id="GO:0019441">
    <property type="term" value="P:L-tryptophan catabolic process to kynurenine"/>
    <property type="evidence" value="ECO:0007669"/>
    <property type="project" value="InterPro"/>
</dbReference>
<evidence type="ECO:0000256" key="2">
    <source>
        <dbReference type="ARBA" id="ARBA00007119"/>
    </source>
</evidence>
<dbReference type="OrthoDB" id="260519at2759"/>
<dbReference type="InterPro" id="IPR018506">
    <property type="entry name" value="Cyt_B5_heme-BS"/>
</dbReference>
<dbReference type="InParanoid" id="G4TU88"/>
<dbReference type="GO" id="GO:0050660">
    <property type="term" value="F:flavin adenine dinucleotide binding"/>
    <property type="evidence" value="ECO:0007669"/>
    <property type="project" value="TreeGrafter"/>
</dbReference>
<dbReference type="InterPro" id="IPR039261">
    <property type="entry name" value="FNR_nucleotide-bd"/>
</dbReference>
<dbReference type="SUPFAM" id="SSF52343">
    <property type="entry name" value="Ferredoxin reductase-like, C-terminal NADP-linked domain"/>
    <property type="match status" value="1"/>
</dbReference>
<dbReference type="SUPFAM" id="SSF140959">
    <property type="entry name" value="Indolic compounds 2,3-dioxygenase-like"/>
    <property type="match status" value="1"/>
</dbReference>
<name>G4TU88_SERID</name>
<keyword evidence="7" id="KW-0408">Iron</keyword>
<dbReference type="InterPro" id="IPR036400">
    <property type="entry name" value="Cyt_B5-like_heme/steroid_sf"/>
</dbReference>
<dbReference type="GO" id="GO:0020037">
    <property type="term" value="F:heme binding"/>
    <property type="evidence" value="ECO:0007669"/>
    <property type="project" value="InterPro"/>
</dbReference>
<feature type="compositionally biased region" description="Polar residues" evidence="9">
    <location>
        <begin position="1560"/>
        <end position="1569"/>
    </location>
</feature>
<protein>
    <recommendedName>
        <fullName evidence="8">NADPH--hemoprotein reductase</fullName>
        <ecNumber evidence="8">1.6.2.4</ecNumber>
    </recommendedName>
</protein>
<dbReference type="InterPro" id="IPR001709">
    <property type="entry name" value="Flavoprot_Pyr_Nucl_cyt_Rdtase"/>
</dbReference>
<dbReference type="EMBL" id="CAFZ01000367">
    <property type="protein sequence ID" value="CCA74881.1"/>
    <property type="molecule type" value="Genomic_DNA"/>
</dbReference>
<feature type="domain" description="Cytochrome b5 heme-binding" evidence="10">
    <location>
        <begin position="986"/>
        <end position="1067"/>
    </location>
</feature>
<comment type="caution">
    <text evidence="12">The sequence shown here is derived from an EMBL/GenBank/DDBJ whole genome shotgun (WGS) entry which is preliminary data.</text>
</comment>
<dbReference type="Pfam" id="PF01231">
    <property type="entry name" value="IDO"/>
    <property type="match status" value="1"/>
</dbReference>
<dbReference type="EC" id="1.6.2.4" evidence="8"/>
<dbReference type="STRING" id="1109443.G4TU88"/>
<dbReference type="SUPFAM" id="SSF55856">
    <property type="entry name" value="Cytochrome b5-like heme/steroid binding domain"/>
    <property type="match status" value="1"/>
</dbReference>
<proteinExistence type="inferred from homology"/>
<dbReference type="InterPro" id="IPR017927">
    <property type="entry name" value="FAD-bd_FR_type"/>
</dbReference>
<dbReference type="Gene3D" id="1.20.58.480">
    <property type="match status" value="1"/>
</dbReference>
<dbReference type="InterPro" id="IPR001433">
    <property type="entry name" value="OxRdtase_FAD/NAD-bd"/>
</dbReference>
<accession>G4TU88</accession>
<feature type="region of interest" description="Disordered" evidence="9">
    <location>
        <begin position="1357"/>
        <end position="1403"/>
    </location>
</feature>
<evidence type="ECO:0000256" key="1">
    <source>
        <dbReference type="ARBA" id="ARBA00001974"/>
    </source>
</evidence>
<dbReference type="PANTHER" id="PTHR19384">
    <property type="entry name" value="NITRIC OXIDE SYNTHASE-RELATED"/>
    <property type="match status" value="1"/>
</dbReference>
<keyword evidence="3" id="KW-0349">Heme</keyword>
<dbReference type="GO" id="GO:0046872">
    <property type="term" value="F:metal ion binding"/>
    <property type="evidence" value="ECO:0007669"/>
    <property type="project" value="UniProtKB-KW"/>
</dbReference>
<comment type="similarity">
    <text evidence="2">Belongs to the indoleamine 2,3-dioxygenase family.</text>
</comment>
<dbReference type="eggNOG" id="KOG0537">
    <property type="taxonomic scope" value="Eukaryota"/>
</dbReference>
<keyword evidence="13" id="KW-1185">Reference proteome</keyword>
<evidence type="ECO:0000256" key="3">
    <source>
        <dbReference type="ARBA" id="ARBA00022617"/>
    </source>
</evidence>
<evidence type="ECO:0000256" key="4">
    <source>
        <dbReference type="ARBA" id="ARBA00022630"/>
    </source>
</evidence>
<dbReference type="GO" id="GO:0016702">
    <property type="term" value="F:oxidoreductase activity, acting on single donors with incorporation of molecular oxygen, incorporation of two atoms of oxygen"/>
    <property type="evidence" value="ECO:0007669"/>
    <property type="project" value="UniProtKB-ARBA"/>
</dbReference>
<dbReference type="Gene3D" id="1.20.990.10">
    <property type="entry name" value="NADPH-cytochrome p450 Reductase, Chain A, domain 3"/>
    <property type="match status" value="1"/>
</dbReference>
<dbReference type="SUPFAM" id="SSF63380">
    <property type="entry name" value="Riboflavin synthase domain-like"/>
    <property type="match status" value="1"/>
</dbReference>
<dbReference type="eggNOG" id="KOG1158">
    <property type="taxonomic scope" value="Eukaryota"/>
</dbReference>